<feature type="region of interest" description="Disordered" evidence="1">
    <location>
        <begin position="149"/>
        <end position="169"/>
    </location>
</feature>
<organism evidence="3 4">
    <name type="scientific">Wallemia ichthyophaga</name>
    <dbReference type="NCBI Taxonomy" id="245174"/>
    <lineage>
        <taxon>Eukaryota</taxon>
        <taxon>Fungi</taxon>
        <taxon>Dikarya</taxon>
        <taxon>Basidiomycota</taxon>
        <taxon>Wallemiomycotina</taxon>
        <taxon>Wallemiomycetes</taxon>
        <taxon>Wallemiales</taxon>
        <taxon>Wallemiaceae</taxon>
        <taxon>Wallemia</taxon>
    </lineage>
</organism>
<protein>
    <recommendedName>
        <fullName evidence="5">3',5'-cyclic-nucleotide phosphodiesterase</fullName>
    </recommendedName>
</protein>
<gene>
    <name evidence="3" type="ORF">E3P90_03578</name>
</gene>
<sequence>MLMLVVFVLCKAIAGDTGVVCIVSRRPHRAHCVYHSIDYGLMIVVVRNHHRRTQNAERNTHTKMDSTNTQNTQNTHDAYAGPHFDMICVGVGGGPDEGNLSSYIFKSHHQPWDDGCVAIDAGSGVGALSRAIRSDISIVDDLREALPGDEYEGASSKADSNDTAHKKVTADTRHDTDSYRLASRIYTSITAYLITHPHLDHLAGLVINSSMKFGACKRLVGFEKTLKGIEVAFGGLLWPALASWASCGGLVERLQYMQIEPFAQFDVPGYVHDAGSESVSGTPSHTANHTFSCTPFPISHGTVGLVADARTRAAVQVEKDPNEVYDSIAYFVEKHSDSAHKWQKSFSFLFWGDVEPDAISTLPRNKPVWAEAARRFVLDELRWVWIECSYTNARPNHLLFGHLKPDLLVDELQTLAIIVERFRRMGVEQLRSVNTSEFSVGGGSGSGSDQGYANADEDITAAQHNHTHSPIDNALDTPSHPLSHQASQAVNKALFGGLNHASRTGYNEGFGVHRHTTSRPLQGLTIAITHVKEDPMLGCDVVGERILSELESNPATQNLGVRFYRPKQGERVRF</sequence>
<feature type="compositionally biased region" description="Polar residues" evidence="1">
    <location>
        <begin position="65"/>
        <end position="74"/>
    </location>
</feature>
<dbReference type="CDD" id="cd07735">
    <property type="entry name" value="class_II_PDE_MBL-fold"/>
    <property type="match status" value="1"/>
</dbReference>
<evidence type="ECO:0000256" key="1">
    <source>
        <dbReference type="SAM" id="MobiDB-lite"/>
    </source>
</evidence>
<dbReference type="Proteomes" id="UP000306954">
    <property type="component" value="Unassembled WGS sequence"/>
</dbReference>
<comment type="caution">
    <text evidence="3">The sequence shown here is derived from an EMBL/GenBank/DDBJ whole genome shotgun (WGS) entry which is preliminary data.</text>
</comment>
<dbReference type="PANTHER" id="PTHR28283:SF1">
    <property type="entry name" value="3',5'-CYCLIC-NUCLEOTIDE PHOSPHODIESTERASE 1"/>
    <property type="match status" value="1"/>
</dbReference>
<keyword evidence="2" id="KW-0732">Signal</keyword>
<evidence type="ECO:0008006" key="5">
    <source>
        <dbReference type="Google" id="ProtNLM"/>
    </source>
</evidence>
<evidence type="ECO:0000256" key="2">
    <source>
        <dbReference type="SAM" id="SignalP"/>
    </source>
</evidence>
<feature type="chain" id="PRO_5030101509" description="3',5'-cyclic-nucleotide phosphodiesterase" evidence="2">
    <location>
        <begin position="19"/>
        <end position="574"/>
    </location>
</feature>
<dbReference type="GO" id="GO:0006198">
    <property type="term" value="P:cAMP catabolic process"/>
    <property type="evidence" value="ECO:0007669"/>
    <property type="project" value="InterPro"/>
</dbReference>
<reference evidence="3 4" key="1">
    <citation type="submission" date="2019-03" db="EMBL/GenBank/DDBJ databases">
        <title>Sequencing 23 genomes of Wallemia ichthyophaga.</title>
        <authorList>
            <person name="Gostincar C."/>
        </authorList>
    </citation>
    <scope>NUCLEOTIDE SEQUENCE [LARGE SCALE GENOMIC DNA]</scope>
    <source>
        <strain evidence="3 4">EXF-8621</strain>
    </source>
</reference>
<dbReference type="AlphaFoldDB" id="A0A4T0I002"/>
<feature type="region of interest" description="Disordered" evidence="1">
    <location>
        <begin position="53"/>
        <end position="74"/>
    </location>
</feature>
<dbReference type="InterPro" id="IPR036866">
    <property type="entry name" value="RibonucZ/Hydroxyglut_hydro"/>
</dbReference>
<dbReference type="PRINTS" id="PR00388">
    <property type="entry name" value="PDIESTERASE2"/>
</dbReference>
<dbReference type="GO" id="GO:0047555">
    <property type="term" value="F:3',5'-cyclic-GMP phosphodiesterase activity"/>
    <property type="evidence" value="ECO:0007669"/>
    <property type="project" value="TreeGrafter"/>
</dbReference>
<dbReference type="Gene3D" id="3.60.15.10">
    <property type="entry name" value="Ribonuclease Z/Hydroxyacylglutathione hydrolase-like"/>
    <property type="match status" value="1"/>
</dbReference>
<dbReference type="GO" id="GO:0004115">
    <property type="term" value="F:3',5'-cyclic-AMP phosphodiesterase activity"/>
    <property type="evidence" value="ECO:0007669"/>
    <property type="project" value="InterPro"/>
</dbReference>
<feature type="compositionally biased region" description="Basic and acidic residues" evidence="1">
    <location>
        <begin position="159"/>
        <end position="169"/>
    </location>
</feature>
<dbReference type="GO" id="GO:1902660">
    <property type="term" value="P:negative regulation of glucose mediated signaling pathway"/>
    <property type="evidence" value="ECO:0007669"/>
    <property type="project" value="TreeGrafter"/>
</dbReference>
<accession>A0A4T0I002</accession>
<dbReference type="EMBL" id="SPOF01000053">
    <property type="protein sequence ID" value="TIB08725.1"/>
    <property type="molecule type" value="Genomic_DNA"/>
</dbReference>
<proteinExistence type="predicted"/>
<dbReference type="SUPFAM" id="SSF56281">
    <property type="entry name" value="Metallo-hydrolase/oxidoreductase"/>
    <property type="match status" value="2"/>
</dbReference>
<evidence type="ECO:0000313" key="4">
    <source>
        <dbReference type="Proteomes" id="UP000306954"/>
    </source>
</evidence>
<feature type="signal peptide" evidence="2">
    <location>
        <begin position="1"/>
        <end position="18"/>
    </location>
</feature>
<dbReference type="InterPro" id="IPR000396">
    <property type="entry name" value="Pdiesterase2"/>
</dbReference>
<feature type="compositionally biased region" description="Basic and acidic residues" evidence="1">
    <location>
        <begin position="54"/>
        <end position="64"/>
    </location>
</feature>
<name>A0A4T0I002_WALIC</name>
<dbReference type="PANTHER" id="PTHR28283">
    <property type="entry name" value="3',5'-CYCLIC-NUCLEOTIDE PHOSPHODIESTERASE 1"/>
    <property type="match status" value="1"/>
</dbReference>
<dbReference type="Pfam" id="PF02112">
    <property type="entry name" value="PDEase_II"/>
    <property type="match status" value="1"/>
</dbReference>
<evidence type="ECO:0000313" key="3">
    <source>
        <dbReference type="EMBL" id="TIB08725.1"/>
    </source>
</evidence>